<feature type="transmembrane region" description="Helical" evidence="1">
    <location>
        <begin position="37"/>
        <end position="55"/>
    </location>
</feature>
<comment type="caution">
    <text evidence="2">The sequence shown here is derived from an EMBL/GenBank/DDBJ whole genome shotgun (WGS) entry which is preliminary data.</text>
</comment>
<dbReference type="EMBL" id="BONI01000047">
    <property type="protein sequence ID" value="GIG08392.1"/>
    <property type="molecule type" value="Genomic_DNA"/>
</dbReference>
<proteinExistence type="predicted"/>
<protein>
    <submittedName>
        <fullName evidence="2">Uncharacterized protein</fullName>
    </submittedName>
</protein>
<dbReference type="AlphaFoldDB" id="A0A8J3KY08"/>
<keyword evidence="1" id="KW-0472">Membrane</keyword>
<gene>
    <name evidence="2" type="ORF">Cco03nite_50920</name>
</gene>
<accession>A0A8J3KY08</accession>
<feature type="transmembrane region" description="Helical" evidence="1">
    <location>
        <begin position="12"/>
        <end position="31"/>
    </location>
</feature>
<sequence length="61" mass="6119">MPGMQNITSRALIALSIVYGATIAILAISGADFVGKFAAIGGITIGVLWALRAVLGSKTSA</sequence>
<name>A0A8J3KY08_9ACTN</name>
<keyword evidence="1" id="KW-1133">Transmembrane helix</keyword>
<keyword evidence="1" id="KW-0812">Transmembrane</keyword>
<keyword evidence="3" id="KW-1185">Reference proteome</keyword>
<evidence type="ECO:0000256" key="1">
    <source>
        <dbReference type="SAM" id="Phobius"/>
    </source>
</evidence>
<evidence type="ECO:0000313" key="2">
    <source>
        <dbReference type="EMBL" id="GIG08392.1"/>
    </source>
</evidence>
<evidence type="ECO:0000313" key="3">
    <source>
        <dbReference type="Proteomes" id="UP000630887"/>
    </source>
</evidence>
<reference evidence="2 3" key="1">
    <citation type="submission" date="2021-01" db="EMBL/GenBank/DDBJ databases">
        <title>Whole genome shotgun sequence of Catellatospora coxensis NBRC 107359.</title>
        <authorList>
            <person name="Komaki H."/>
            <person name="Tamura T."/>
        </authorList>
    </citation>
    <scope>NUCLEOTIDE SEQUENCE [LARGE SCALE GENOMIC DNA]</scope>
    <source>
        <strain evidence="2 3">NBRC 107359</strain>
    </source>
</reference>
<organism evidence="2 3">
    <name type="scientific">Catellatospora coxensis</name>
    <dbReference type="NCBI Taxonomy" id="310354"/>
    <lineage>
        <taxon>Bacteria</taxon>
        <taxon>Bacillati</taxon>
        <taxon>Actinomycetota</taxon>
        <taxon>Actinomycetes</taxon>
        <taxon>Micromonosporales</taxon>
        <taxon>Micromonosporaceae</taxon>
        <taxon>Catellatospora</taxon>
    </lineage>
</organism>
<dbReference type="Proteomes" id="UP000630887">
    <property type="component" value="Unassembled WGS sequence"/>
</dbReference>